<dbReference type="InterPro" id="IPR002143">
    <property type="entry name" value="Ribosomal_uL1"/>
</dbReference>
<comment type="caution">
    <text evidence="13">The sequence shown here is derived from an EMBL/GenBank/DDBJ whole genome shotgun (WGS) entry which is preliminary data.</text>
</comment>
<dbReference type="FunFam" id="3.40.50.790:FF:000001">
    <property type="entry name" value="50S ribosomal protein L1"/>
    <property type="match status" value="1"/>
</dbReference>
<keyword evidence="14" id="KW-1185">Reference proteome</keyword>
<dbReference type="OrthoDB" id="9803740at2"/>
<name>A0A4Y3HYJ9_9VIBR</name>
<evidence type="ECO:0000256" key="6">
    <source>
        <dbReference type="ARBA" id="ARBA00022884"/>
    </source>
</evidence>
<dbReference type="Proteomes" id="UP000318717">
    <property type="component" value="Unassembled WGS sequence"/>
</dbReference>
<keyword evidence="2 11" id="KW-0678">Repressor</keyword>
<dbReference type="PANTHER" id="PTHR36427">
    <property type="entry name" value="54S RIBOSOMAL PROTEIN L1, MITOCHONDRIAL"/>
    <property type="match status" value="1"/>
</dbReference>
<evidence type="ECO:0000256" key="12">
    <source>
        <dbReference type="RuleBase" id="RU000659"/>
    </source>
</evidence>
<proteinExistence type="inferred from homology"/>
<dbReference type="InterPro" id="IPR023674">
    <property type="entry name" value="Ribosomal_uL1-like"/>
</dbReference>
<evidence type="ECO:0000256" key="9">
    <source>
        <dbReference type="ARBA" id="ARBA00035241"/>
    </source>
</evidence>
<dbReference type="HAMAP" id="MF_01318_B">
    <property type="entry name" value="Ribosomal_uL1_B"/>
    <property type="match status" value="1"/>
</dbReference>
<evidence type="ECO:0000256" key="4">
    <source>
        <dbReference type="ARBA" id="ARBA00022730"/>
    </source>
</evidence>
<reference evidence="13 14" key="1">
    <citation type="submission" date="2019-06" db="EMBL/GenBank/DDBJ databases">
        <title>Whole genome shotgun sequence of Vibrio inusitatus NBRC 102082.</title>
        <authorList>
            <person name="Hosoyama A."/>
            <person name="Uohara A."/>
            <person name="Ohji S."/>
            <person name="Ichikawa N."/>
        </authorList>
    </citation>
    <scope>NUCLEOTIDE SEQUENCE [LARGE SCALE GENOMIC DNA]</scope>
    <source>
        <strain evidence="13 14">NBRC 102082</strain>
    </source>
</reference>
<dbReference type="PANTHER" id="PTHR36427:SF3">
    <property type="entry name" value="LARGE RIBOSOMAL SUBUNIT PROTEIN UL1M"/>
    <property type="match status" value="1"/>
</dbReference>
<accession>A0A4Y3HYJ9</accession>
<dbReference type="InterPro" id="IPR005878">
    <property type="entry name" value="Ribosom_uL1_bac-type"/>
</dbReference>
<dbReference type="Gene3D" id="3.40.50.790">
    <property type="match status" value="1"/>
</dbReference>
<dbReference type="Pfam" id="PF00687">
    <property type="entry name" value="Ribosomal_L1"/>
    <property type="match status" value="1"/>
</dbReference>
<evidence type="ECO:0000256" key="5">
    <source>
        <dbReference type="ARBA" id="ARBA00022845"/>
    </source>
</evidence>
<keyword evidence="3 11" id="KW-0820">tRNA-binding</keyword>
<comment type="function">
    <text evidence="11">Binds directly to 23S rRNA. The L1 stalk is quite mobile in the ribosome, and is involved in E site tRNA release.</text>
</comment>
<dbReference type="NCBIfam" id="TIGR01169">
    <property type="entry name" value="rplA_bact"/>
    <property type="match status" value="1"/>
</dbReference>
<comment type="function">
    <text evidence="10 11">Protein L1 is also a translational repressor protein, it controls the translation of the L11 operon by binding to its mRNA.</text>
</comment>
<evidence type="ECO:0000313" key="13">
    <source>
        <dbReference type="EMBL" id="GEA52105.1"/>
    </source>
</evidence>
<evidence type="ECO:0000256" key="10">
    <source>
        <dbReference type="ARBA" id="ARBA00059110"/>
    </source>
</evidence>
<dbReference type="GO" id="GO:0022625">
    <property type="term" value="C:cytosolic large ribosomal subunit"/>
    <property type="evidence" value="ECO:0007669"/>
    <property type="project" value="TreeGrafter"/>
</dbReference>
<dbReference type="GO" id="GO:0003735">
    <property type="term" value="F:structural constituent of ribosome"/>
    <property type="evidence" value="ECO:0007669"/>
    <property type="project" value="InterPro"/>
</dbReference>
<dbReference type="PIRSF" id="PIRSF002155">
    <property type="entry name" value="Ribosomal_L1"/>
    <property type="match status" value="1"/>
</dbReference>
<evidence type="ECO:0000256" key="1">
    <source>
        <dbReference type="ARBA" id="ARBA00010531"/>
    </source>
</evidence>
<evidence type="ECO:0000256" key="11">
    <source>
        <dbReference type="HAMAP-Rule" id="MF_01318"/>
    </source>
</evidence>
<dbReference type="AlphaFoldDB" id="A0A4Y3HYJ9"/>
<keyword evidence="7 11" id="KW-0689">Ribosomal protein</keyword>
<keyword evidence="8 11" id="KW-0687">Ribonucleoprotein</keyword>
<dbReference type="GO" id="GO:0006412">
    <property type="term" value="P:translation"/>
    <property type="evidence" value="ECO:0007669"/>
    <property type="project" value="UniProtKB-UniRule"/>
</dbReference>
<dbReference type="RefSeq" id="WP_141346558.1">
    <property type="nucleotide sequence ID" value="NZ_BJLF01000015.1"/>
</dbReference>
<keyword evidence="4 11" id="KW-0699">rRNA-binding</keyword>
<evidence type="ECO:0000256" key="3">
    <source>
        <dbReference type="ARBA" id="ARBA00022555"/>
    </source>
</evidence>
<keyword evidence="6 11" id="KW-0694">RNA-binding</keyword>
<gene>
    <name evidence="11 13" type="primary">rplA</name>
    <name evidence="13" type="ORF">VIN01S_29090</name>
</gene>
<dbReference type="SUPFAM" id="SSF56808">
    <property type="entry name" value="Ribosomal protein L1"/>
    <property type="match status" value="1"/>
</dbReference>
<dbReference type="InterPro" id="IPR028364">
    <property type="entry name" value="Ribosomal_uL1/biogenesis"/>
</dbReference>
<evidence type="ECO:0000256" key="8">
    <source>
        <dbReference type="ARBA" id="ARBA00023274"/>
    </source>
</evidence>
<evidence type="ECO:0000313" key="14">
    <source>
        <dbReference type="Proteomes" id="UP000318717"/>
    </source>
</evidence>
<dbReference type="EMBL" id="BJLF01000015">
    <property type="protein sequence ID" value="GEA52105.1"/>
    <property type="molecule type" value="Genomic_DNA"/>
</dbReference>
<evidence type="ECO:0000256" key="7">
    <source>
        <dbReference type="ARBA" id="ARBA00022980"/>
    </source>
</evidence>
<dbReference type="Gene3D" id="3.30.190.20">
    <property type="match status" value="1"/>
</dbReference>
<keyword evidence="5 11" id="KW-0810">Translation regulation</keyword>
<dbReference type="InterPro" id="IPR023673">
    <property type="entry name" value="Ribosomal_uL1_CS"/>
</dbReference>
<evidence type="ECO:0000256" key="2">
    <source>
        <dbReference type="ARBA" id="ARBA00022491"/>
    </source>
</evidence>
<dbReference type="PROSITE" id="PS01199">
    <property type="entry name" value="RIBOSOMAL_L1"/>
    <property type="match status" value="1"/>
</dbReference>
<dbReference type="CDD" id="cd00403">
    <property type="entry name" value="Ribosomal_L1"/>
    <property type="match status" value="1"/>
</dbReference>
<comment type="subunit">
    <text evidence="11">Part of the 50S ribosomal subunit.</text>
</comment>
<sequence>MAKLTKRMRVIRDKVDVTKEYEINEAVALLKELATAKFNESVDVAVNLGIDARKSDQNVRGATVLPHGTGREIRVAVFTQGANAEAAKEAGADIVGMEDLAEQVKKGVMDFDVVVASPDAMRVVGQLGTILGPRGLMPNPKVGTVTPNVAQAVKNAKAGQVRYRNDKNGIIHTTIGKASFEASQLQENLESLLVALKKAKPSSAKGTFLKKVTISTTMGAGVAVDQASLDTQAS</sequence>
<comment type="similarity">
    <text evidence="1 11 12">Belongs to the universal ribosomal protein uL1 family.</text>
</comment>
<dbReference type="GO" id="GO:0006417">
    <property type="term" value="P:regulation of translation"/>
    <property type="evidence" value="ECO:0007669"/>
    <property type="project" value="UniProtKB-KW"/>
</dbReference>
<protein>
    <recommendedName>
        <fullName evidence="9 11">Large ribosomal subunit protein uL1</fullName>
    </recommendedName>
</protein>
<dbReference type="GO" id="GO:0019843">
    <property type="term" value="F:rRNA binding"/>
    <property type="evidence" value="ECO:0007669"/>
    <property type="project" value="UniProtKB-UniRule"/>
</dbReference>
<dbReference type="InterPro" id="IPR016095">
    <property type="entry name" value="Ribosomal_uL1_3-a/b-sand"/>
</dbReference>
<organism evidence="13 14">
    <name type="scientific">Vibrio inusitatus NBRC 102082</name>
    <dbReference type="NCBI Taxonomy" id="1219070"/>
    <lineage>
        <taxon>Bacteria</taxon>
        <taxon>Pseudomonadati</taxon>
        <taxon>Pseudomonadota</taxon>
        <taxon>Gammaproteobacteria</taxon>
        <taxon>Vibrionales</taxon>
        <taxon>Vibrionaceae</taxon>
        <taxon>Vibrio</taxon>
    </lineage>
</organism>
<dbReference type="GO" id="GO:0000049">
    <property type="term" value="F:tRNA binding"/>
    <property type="evidence" value="ECO:0007669"/>
    <property type="project" value="UniProtKB-KW"/>
</dbReference>